<dbReference type="GO" id="GO:0006508">
    <property type="term" value="P:proteolysis"/>
    <property type="evidence" value="ECO:0007669"/>
    <property type="project" value="UniProtKB-KW"/>
</dbReference>
<dbReference type="InterPro" id="IPR014346">
    <property type="entry name" value="Prenyl_protease-related"/>
</dbReference>
<organism evidence="3 4">
    <name type="scientific">Aquabacterium olei</name>
    <dbReference type="NCBI Taxonomy" id="1296669"/>
    <lineage>
        <taxon>Bacteria</taxon>
        <taxon>Pseudomonadati</taxon>
        <taxon>Pseudomonadota</taxon>
        <taxon>Betaproteobacteria</taxon>
        <taxon>Burkholderiales</taxon>
        <taxon>Aquabacterium</taxon>
    </lineage>
</organism>
<protein>
    <submittedName>
        <fullName evidence="3">CAAX prenyl protease-related protein</fullName>
    </submittedName>
</protein>
<feature type="transmembrane region" description="Helical" evidence="1">
    <location>
        <begin position="41"/>
        <end position="58"/>
    </location>
</feature>
<dbReference type="EMBL" id="CP029210">
    <property type="protein sequence ID" value="AWI52801.1"/>
    <property type="molecule type" value="Genomic_DNA"/>
</dbReference>
<accession>A0A2U8FP20</accession>
<name>A0A2U8FP20_9BURK</name>
<feature type="transmembrane region" description="Helical" evidence="1">
    <location>
        <begin position="203"/>
        <end position="223"/>
    </location>
</feature>
<feature type="transmembrane region" description="Helical" evidence="1">
    <location>
        <begin position="78"/>
        <end position="96"/>
    </location>
</feature>
<feature type="transmembrane region" description="Helical" evidence="1">
    <location>
        <begin position="12"/>
        <end position="29"/>
    </location>
</feature>
<gene>
    <name evidence="3" type="ORF">DEH84_04740</name>
</gene>
<evidence type="ECO:0000259" key="2">
    <source>
        <dbReference type="Pfam" id="PF02517"/>
    </source>
</evidence>
<dbReference type="PANTHER" id="PTHR43592:SF15">
    <property type="entry name" value="CAAX AMINO TERMINAL PROTEASE FAMILY PROTEIN"/>
    <property type="match status" value="1"/>
</dbReference>
<dbReference type="AlphaFoldDB" id="A0A2U8FP20"/>
<dbReference type="GO" id="GO:0080120">
    <property type="term" value="P:CAAX-box protein maturation"/>
    <property type="evidence" value="ECO:0007669"/>
    <property type="project" value="UniProtKB-ARBA"/>
</dbReference>
<keyword evidence="1" id="KW-0472">Membrane</keyword>
<dbReference type="Pfam" id="PF02517">
    <property type="entry name" value="Rce1-like"/>
    <property type="match status" value="1"/>
</dbReference>
<reference evidence="3 4" key="1">
    <citation type="submission" date="2018-05" db="EMBL/GenBank/DDBJ databases">
        <title>complete genome sequence of Aquabacterium olei NBRC 110486.</title>
        <authorList>
            <person name="Tang B."/>
            <person name="Chang J."/>
            <person name="Zhang L."/>
            <person name="Yang H."/>
        </authorList>
    </citation>
    <scope>NUCLEOTIDE SEQUENCE [LARGE SCALE GENOMIC DNA]</scope>
    <source>
        <strain evidence="3 4">NBRC 110486</strain>
    </source>
</reference>
<evidence type="ECO:0000313" key="3">
    <source>
        <dbReference type="EMBL" id="AWI52801.1"/>
    </source>
</evidence>
<dbReference type="InterPro" id="IPR003675">
    <property type="entry name" value="Rce1/LyrA-like_dom"/>
</dbReference>
<dbReference type="PANTHER" id="PTHR43592">
    <property type="entry name" value="CAAX AMINO TERMINAL PROTEASE"/>
    <property type="match status" value="1"/>
</dbReference>
<dbReference type="KEGG" id="aon:DEH84_04740"/>
<dbReference type="OrthoDB" id="9787923at2"/>
<dbReference type="RefSeq" id="WP_109035226.1">
    <property type="nucleotide sequence ID" value="NZ_CP029210.1"/>
</dbReference>
<keyword evidence="4" id="KW-1185">Reference proteome</keyword>
<sequence length="230" mass="26148">MGNLLTPAAWPRIVPFIVFMALLALRGAVPTEDGGWLDARWIYPLCVVVVGGLLVYYWRRYSELQRPYGETVRLGWKAALVSVVVGLVVFKLWVVLTEPWMMLGEPTANFVPVDEEGRLMWGLIAFRWVGAALMVPVMEELFWRSFLMRWVDRPDFETVDPARVSVKAIALSTLVFMLAHTHWLGAIVAGLAYALLYRYTRSLWAPILAHAVTNGVLGVWVVLNGNWQFW</sequence>
<evidence type="ECO:0000313" key="4">
    <source>
        <dbReference type="Proteomes" id="UP000244892"/>
    </source>
</evidence>
<feature type="domain" description="CAAX prenyl protease 2/Lysostaphin resistance protein A-like" evidence="2">
    <location>
        <begin position="124"/>
        <end position="215"/>
    </location>
</feature>
<proteinExistence type="predicted"/>
<dbReference type="GO" id="GO:0004175">
    <property type="term" value="F:endopeptidase activity"/>
    <property type="evidence" value="ECO:0007669"/>
    <property type="project" value="UniProtKB-ARBA"/>
</dbReference>
<keyword evidence="1" id="KW-0812">Transmembrane</keyword>
<feature type="transmembrane region" description="Helical" evidence="1">
    <location>
        <begin position="164"/>
        <end position="197"/>
    </location>
</feature>
<feature type="transmembrane region" description="Helical" evidence="1">
    <location>
        <begin position="119"/>
        <end position="143"/>
    </location>
</feature>
<keyword evidence="3" id="KW-0645">Protease</keyword>
<dbReference type="NCBIfam" id="TIGR03008">
    <property type="entry name" value="pepcterm_CAAX"/>
    <property type="match status" value="1"/>
</dbReference>
<keyword evidence="3" id="KW-0378">Hydrolase</keyword>
<evidence type="ECO:0000256" key="1">
    <source>
        <dbReference type="SAM" id="Phobius"/>
    </source>
</evidence>
<keyword evidence="1" id="KW-1133">Transmembrane helix</keyword>
<dbReference type="Proteomes" id="UP000244892">
    <property type="component" value="Chromosome"/>
</dbReference>